<dbReference type="GO" id="GO:0046872">
    <property type="term" value="F:metal ion binding"/>
    <property type="evidence" value="ECO:0007669"/>
    <property type="project" value="UniProtKB-UniRule"/>
</dbReference>
<keyword evidence="8" id="KW-0964">Secreted</keyword>
<comment type="subcellular location">
    <subcellularLocation>
        <location evidence="8">Secreted</location>
    </subcellularLocation>
</comment>
<dbReference type="RefSeq" id="WP_188584543.1">
    <property type="nucleotide sequence ID" value="NZ_BMGC01000001.1"/>
</dbReference>
<reference evidence="12" key="1">
    <citation type="journal article" date="2014" name="Int. J. Syst. Evol. Microbiol.">
        <title>Complete genome sequence of Corynebacterium casei LMG S-19264T (=DSM 44701T), isolated from a smear-ripened cheese.</title>
        <authorList>
            <consortium name="US DOE Joint Genome Institute (JGI-PGF)"/>
            <person name="Walter F."/>
            <person name="Albersmeier A."/>
            <person name="Kalinowski J."/>
            <person name="Ruckert C."/>
        </authorList>
    </citation>
    <scope>NUCLEOTIDE SEQUENCE</scope>
    <source>
        <strain evidence="12">CGMCC 1.12827</strain>
    </source>
</reference>
<dbReference type="GO" id="GO:0005576">
    <property type="term" value="C:extracellular region"/>
    <property type="evidence" value="ECO:0007669"/>
    <property type="project" value="UniProtKB-SubCell"/>
</dbReference>
<keyword evidence="3" id="KW-0479">Metal-binding</keyword>
<dbReference type="Gene3D" id="1.10.390.10">
    <property type="entry name" value="Neutral Protease Domain 2"/>
    <property type="match status" value="1"/>
</dbReference>
<evidence type="ECO:0000256" key="3">
    <source>
        <dbReference type="ARBA" id="ARBA00022723"/>
    </source>
</evidence>
<proteinExistence type="inferred from homology"/>
<sequence length="349" mass="37301">MNHNSIHCILPPDLLQSVARDASEAQAKAILRTLEIDHSFRLTRAEVSARRAVSGPQAAAPTVGGKPHRSIYDQKHSTQTSPGTLVRSEGDKPVADASVNAAYDNFGFTYQMYWEVFARDSIDGHGMPIKGLVHFGTDYDNAFWDGKDAMFFGDGDGQLLTDTTKGLDVIGHELTHGVTQYEANLTYSGQSGALNESISDVFGSLVKQYHLGQTADQADWLIGADIVGKQLAPALRSMKAPGTANAHDNQPADMTGFVHTTADSGGVHTNSGIPNHAFYVVATTIGGSAWKDAGSIWYKSLADPGLKPNATFASFASITLHQARVQFGTNSSQAQAVEAGWEAVKVPLK</sequence>
<dbReference type="Pfam" id="PF02868">
    <property type="entry name" value="Peptidase_M4_C"/>
    <property type="match status" value="1"/>
</dbReference>
<keyword evidence="6 8" id="KW-0482">Metalloprotease</keyword>
<dbReference type="InterPro" id="IPR027268">
    <property type="entry name" value="Peptidase_M4/M1_CTD_sf"/>
</dbReference>
<comment type="caution">
    <text evidence="12">The sequence shown here is derived from an EMBL/GenBank/DDBJ whole genome shotgun (WGS) entry which is preliminary data.</text>
</comment>
<evidence type="ECO:0000256" key="4">
    <source>
        <dbReference type="ARBA" id="ARBA00022801"/>
    </source>
</evidence>
<dbReference type="AlphaFoldDB" id="A0A916WMD1"/>
<feature type="region of interest" description="Disordered" evidence="9">
    <location>
        <begin position="51"/>
        <end position="90"/>
    </location>
</feature>
<feature type="active site" description="Proton donor" evidence="7">
    <location>
        <position position="268"/>
    </location>
</feature>
<evidence type="ECO:0000256" key="7">
    <source>
        <dbReference type="PIRSR" id="PIRSR623612-1"/>
    </source>
</evidence>
<evidence type="ECO:0000256" key="8">
    <source>
        <dbReference type="RuleBase" id="RU366073"/>
    </source>
</evidence>
<evidence type="ECO:0000313" key="13">
    <source>
        <dbReference type="Proteomes" id="UP000621454"/>
    </source>
</evidence>
<feature type="active site" evidence="7">
    <location>
        <position position="173"/>
    </location>
</feature>
<dbReference type="Pfam" id="PF01447">
    <property type="entry name" value="Peptidase_M4"/>
    <property type="match status" value="1"/>
</dbReference>
<name>A0A916WMD1_9ACTN</name>
<reference evidence="12" key="2">
    <citation type="submission" date="2020-09" db="EMBL/GenBank/DDBJ databases">
        <authorList>
            <person name="Sun Q."/>
            <person name="Zhou Y."/>
        </authorList>
    </citation>
    <scope>NUCLEOTIDE SEQUENCE</scope>
    <source>
        <strain evidence="12">CGMCC 1.12827</strain>
    </source>
</reference>
<evidence type="ECO:0000256" key="2">
    <source>
        <dbReference type="ARBA" id="ARBA00022670"/>
    </source>
</evidence>
<dbReference type="GO" id="GO:0006508">
    <property type="term" value="P:proteolysis"/>
    <property type="evidence" value="ECO:0007669"/>
    <property type="project" value="UniProtKB-KW"/>
</dbReference>
<protein>
    <recommendedName>
        <fullName evidence="8">Neutral metalloproteinase</fullName>
        <ecNumber evidence="8">3.4.24.-</ecNumber>
    </recommendedName>
</protein>
<evidence type="ECO:0000259" key="10">
    <source>
        <dbReference type="Pfam" id="PF01447"/>
    </source>
</evidence>
<dbReference type="PANTHER" id="PTHR43579">
    <property type="match status" value="1"/>
</dbReference>
<dbReference type="SUPFAM" id="SSF55486">
    <property type="entry name" value="Metalloproteases ('zincins'), catalytic domain"/>
    <property type="match status" value="1"/>
</dbReference>
<dbReference type="EMBL" id="BMGC01000001">
    <property type="protein sequence ID" value="GGB15891.1"/>
    <property type="molecule type" value="Genomic_DNA"/>
</dbReference>
<feature type="domain" description="Peptidase M4" evidence="10">
    <location>
        <begin position="70"/>
        <end position="180"/>
    </location>
</feature>
<keyword evidence="2 8" id="KW-0645">Protease</keyword>
<dbReference type="InterPro" id="IPR013856">
    <property type="entry name" value="Peptidase_M4_domain"/>
</dbReference>
<evidence type="ECO:0000256" key="9">
    <source>
        <dbReference type="SAM" id="MobiDB-lite"/>
    </source>
</evidence>
<gene>
    <name evidence="12" type="ORF">GCM10011489_00040</name>
</gene>
<dbReference type="InterPro" id="IPR052759">
    <property type="entry name" value="Metalloprotease_M4"/>
</dbReference>
<comment type="cofactor">
    <cofactor evidence="8">
        <name>Zn(2+)</name>
        <dbReference type="ChEBI" id="CHEBI:29105"/>
    </cofactor>
</comment>
<dbReference type="PRINTS" id="PR00730">
    <property type="entry name" value="THERMOLYSIN"/>
</dbReference>
<dbReference type="EC" id="3.4.24.-" evidence="8"/>
<dbReference type="PANTHER" id="PTHR43579:SF1">
    <property type="entry name" value="NEUTRAL METALLOPROTEINASE"/>
    <property type="match status" value="1"/>
</dbReference>
<feature type="domain" description="Peptidase M4 C-terminal" evidence="11">
    <location>
        <begin position="183"/>
        <end position="346"/>
    </location>
</feature>
<organism evidence="12 13">
    <name type="scientific">Gordonia jinhuaensis</name>
    <dbReference type="NCBI Taxonomy" id="1517702"/>
    <lineage>
        <taxon>Bacteria</taxon>
        <taxon>Bacillati</taxon>
        <taxon>Actinomycetota</taxon>
        <taxon>Actinomycetes</taxon>
        <taxon>Mycobacteriales</taxon>
        <taxon>Gordoniaceae</taxon>
        <taxon>Gordonia</taxon>
    </lineage>
</organism>
<keyword evidence="5 8" id="KW-0862">Zinc</keyword>
<evidence type="ECO:0000259" key="11">
    <source>
        <dbReference type="Pfam" id="PF02868"/>
    </source>
</evidence>
<dbReference type="CDD" id="cd09597">
    <property type="entry name" value="M4_TLP"/>
    <property type="match status" value="1"/>
</dbReference>
<dbReference type="InterPro" id="IPR023612">
    <property type="entry name" value="Peptidase_M4"/>
</dbReference>
<dbReference type="Proteomes" id="UP000621454">
    <property type="component" value="Unassembled WGS sequence"/>
</dbReference>
<comment type="function">
    <text evidence="8">Extracellular zinc metalloprotease.</text>
</comment>
<dbReference type="InterPro" id="IPR001570">
    <property type="entry name" value="Peptidase_M4_C_domain"/>
</dbReference>
<evidence type="ECO:0000256" key="5">
    <source>
        <dbReference type="ARBA" id="ARBA00022833"/>
    </source>
</evidence>
<evidence type="ECO:0000313" key="12">
    <source>
        <dbReference type="EMBL" id="GGB15891.1"/>
    </source>
</evidence>
<dbReference type="GO" id="GO:0004222">
    <property type="term" value="F:metalloendopeptidase activity"/>
    <property type="evidence" value="ECO:0007669"/>
    <property type="project" value="UniProtKB-UniRule"/>
</dbReference>
<comment type="similarity">
    <text evidence="1 8">Belongs to the peptidase M4 family.</text>
</comment>
<dbReference type="Gene3D" id="3.10.170.10">
    <property type="match status" value="1"/>
</dbReference>
<keyword evidence="4 8" id="KW-0378">Hydrolase</keyword>
<evidence type="ECO:0000256" key="6">
    <source>
        <dbReference type="ARBA" id="ARBA00023049"/>
    </source>
</evidence>
<keyword evidence="13" id="KW-1185">Reference proteome</keyword>
<accession>A0A916WMD1</accession>
<evidence type="ECO:0000256" key="1">
    <source>
        <dbReference type="ARBA" id="ARBA00009388"/>
    </source>
</evidence>